<gene>
    <name evidence="1" type="ORF">Tci_651253</name>
</gene>
<evidence type="ECO:0000313" key="1">
    <source>
        <dbReference type="EMBL" id="GFA79281.1"/>
    </source>
</evidence>
<protein>
    <submittedName>
        <fullName evidence="1">Uncharacterized protein</fullName>
    </submittedName>
</protein>
<organism evidence="1">
    <name type="scientific">Tanacetum cinerariifolium</name>
    <name type="common">Dalmatian daisy</name>
    <name type="synonym">Chrysanthemum cinerariifolium</name>
    <dbReference type="NCBI Taxonomy" id="118510"/>
    <lineage>
        <taxon>Eukaryota</taxon>
        <taxon>Viridiplantae</taxon>
        <taxon>Streptophyta</taxon>
        <taxon>Embryophyta</taxon>
        <taxon>Tracheophyta</taxon>
        <taxon>Spermatophyta</taxon>
        <taxon>Magnoliopsida</taxon>
        <taxon>eudicotyledons</taxon>
        <taxon>Gunneridae</taxon>
        <taxon>Pentapetalae</taxon>
        <taxon>asterids</taxon>
        <taxon>campanulids</taxon>
        <taxon>Asterales</taxon>
        <taxon>Asteraceae</taxon>
        <taxon>Asteroideae</taxon>
        <taxon>Anthemideae</taxon>
        <taxon>Anthemidinae</taxon>
        <taxon>Tanacetum</taxon>
    </lineage>
</organism>
<comment type="caution">
    <text evidence="1">The sequence shown here is derived from an EMBL/GenBank/DDBJ whole genome shotgun (WGS) entry which is preliminary data.</text>
</comment>
<proteinExistence type="predicted"/>
<sequence length="131" mass="13933">NDRNEVAQNAVQNMGIQIVKNMNGFSVVSKISNQYGNRNVVTSQAEGNGNGINGGCGGVIGGGVADCGWGGDEDDEDGRLWWWLKRWRRRVVASGVVDLVDQGGRSVFGVRRKSFLAAAVVAGGWPAVGRE</sequence>
<accession>A0A699K8P7</accession>
<name>A0A699K8P7_TANCI</name>
<dbReference type="EMBL" id="BKCJ010488866">
    <property type="protein sequence ID" value="GFA79281.1"/>
    <property type="molecule type" value="Genomic_DNA"/>
</dbReference>
<dbReference type="AlphaFoldDB" id="A0A699K8P7"/>
<reference evidence="1" key="1">
    <citation type="journal article" date="2019" name="Sci. Rep.">
        <title>Draft genome of Tanacetum cinerariifolium, the natural source of mosquito coil.</title>
        <authorList>
            <person name="Yamashiro T."/>
            <person name="Shiraishi A."/>
            <person name="Satake H."/>
            <person name="Nakayama K."/>
        </authorList>
    </citation>
    <scope>NUCLEOTIDE SEQUENCE</scope>
</reference>
<feature type="non-terminal residue" evidence="1">
    <location>
        <position position="1"/>
    </location>
</feature>